<dbReference type="AlphaFoldDB" id="A0A0K8TRU9"/>
<comment type="similarity">
    <text evidence="1">Belongs to the proteasome subunit p27 family.</text>
</comment>
<dbReference type="Pfam" id="PF17820">
    <property type="entry name" value="PDZ_6"/>
    <property type="match status" value="1"/>
</dbReference>
<organism evidence="7">
    <name type="scientific">Tabanus bromius</name>
    <name type="common">Band-eyed brown horse fly</name>
    <dbReference type="NCBI Taxonomy" id="304241"/>
    <lineage>
        <taxon>Eukaryota</taxon>
        <taxon>Metazoa</taxon>
        <taxon>Ecdysozoa</taxon>
        <taxon>Arthropoda</taxon>
        <taxon>Hexapoda</taxon>
        <taxon>Insecta</taxon>
        <taxon>Pterygota</taxon>
        <taxon>Neoptera</taxon>
        <taxon>Endopterygota</taxon>
        <taxon>Diptera</taxon>
        <taxon>Brachycera</taxon>
        <taxon>Tabanomorpha</taxon>
        <taxon>Tabanoidea</taxon>
        <taxon>Tabanidae</taxon>
        <taxon>Tabanus</taxon>
    </lineage>
</organism>
<dbReference type="InterPro" id="IPR036034">
    <property type="entry name" value="PDZ_sf"/>
</dbReference>
<dbReference type="GO" id="GO:0005737">
    <property type="term" value="C:cytoplasm"/>
    <property type="evidence" value="ECO:0007669"/>
    <property type="project" value="TreeGrafter"/>
</dbReference>
<dbReference type="SUPFAM" id="SSF50156">
    <property type="entry name" value="PDZ domain-like"/>
    <property type="match status" value="1"/>
</dbReference>
<reference evidence="7" key="1">
    <citation type="journal article" date="2015" name="Insect Biochem. Mol. Biol.">
        <title>An insight into the sialome of the horse fly, Tabanus bromius.</title>
        <authorList>
            <person name="Ribeiro J.M."/>
            <person name="Kazimirova M."/>
            <person name="Takac P."/>
            <person name="Andersen J.F."/>
            <person name="Francischetti I.M."/>
        </authorList>
    </citation>
    <scope>NUCLEOTIDE SEQUENCE</scope>
</reference>
<dbReference type="PANTHER" id="PTHR12651:SF1">
    <property type="entry name" value="26S PROTEASOME NON-ATPASE REGULATORY SUBUNIT 9"/>
    <property type="match status" value="1"/>
</dbReference>
<keyword evidence="7" id="KW-0647">Proteasome</keyword>
<dbReference type="Gene3D" id="2.30.42.10">
    <property type="match status" value="1"/>
</dbReference>
<dbReference type="EMBL" id="GDAI01000516">
    <property type="protein sequence ID" value="JAI17087.1"/>
    <property type="molecule type" value="mRNA"/>
</dbReference>
<proteinExistence type="evidence at transcript level"/>
<dbReference type="Gene3D" id="6.10.140.1710">
    <property type="match status" value="1"/>
</dbReference>
<evidence type="ECO:0000259" key="6">
    <source>
        <dbReference type="SMART" id="SM00228"/>
    </source>
</evidence>
<feature type="domain" description="PDZ" evidence="6">
    <location>
        <begin position="107"/>
        <end position="182"/>
    </location>
</feature>
<keyword evidence="5" id="KW-0175">Coiled coil</keyword>
<feature type="coiled-coil region" evidence="5">
    <location>
        <begin position="61"/>
        <end position="88"/>
    </location>
</feature>
<dbReference type="SMART" id="SM00228">
    <property type="entry name" value="PDZ"/>
    <property type="match status" value="1"/>
</dbReference>
<evidence type="ECO:0000256" key="4">
    <source>
        <dbReference type="ARBA" id="ARBA00030007"/>
    </source>
</evidence>
<dbReference type="FunFam" id="2.30.42.10:FF:000107">
    <property type="entry name" value="26S proteasome non-ATPase regulatory subunit 9"/>
    <property type="match status" value="1"/>
</dbReference>
<dbReference type="InterPro" id="IPR001478">
    <property type="entry name" value="PDZ"/>
</dbReference>
<evidence type="ECO:0000256" key="1">
    <source>
        <dbReference type="ARBA" id="ARBA00005256"/>
    </source>
</evidence>
<evidence type="ECO:0000256" key="3">
    <source>
        <dbReference type="ARBA" id="ARBA00023186"/>
    </source>
</evidence>
<keyword evidence="3" id="KW-0143">Chaperone</keyword>
<accession>A0A0K8TRU9</accession>
<dbReference type="GO" id="GO:0005634">
    <property type="term" value="C:nucleus"/>
    <property type="evidence" value="ECO:0007669"/>
    <property type="project" value="TreeGrafter"/>
</dbReference>
<dbReference type="PANTHER" id="PTHR12651">
    <property type="entry name" value="26S PROTEASOME NON-ATPASE REGULATORY SUBUNIT 9"/>
    <property type="match status" value="1"/>
</dbReference>
<dbReference type="InterPro" id="IPR041489">
    <property type="entry name" value="PDZ_6"/>
</dbReference>
<evidence type="ECO:0000256" key="2">
    <source>
        <dbReference type="ARBA" id="ARBA00014937"/>
    </source>
</evidence>
<evidence type="ECO:0000313" key="7">
    <source>
        <dbReference type="EMBL" id="JAI17087.1"/>
    </source>
</evidence>
<name>A0A0K8TRU9_TABBR</name>
<dbReference type="Pfam" id="PF18265">
    <property type="entry name" value="Nas2_N"/>
    <property type="match status" value="1"/>
</dbReference>
<dbReference type="GO" id="GO:0070682">
    <property type="term" value="P:proteasome regulatory particle assembly"/>
    <property type="evidence" value="ECO:0007669"/>
    <property type="project" value="InterPro"/>
</dbReference>
<dbReference type="InterPro" id="IPR035269">
    <property type="entry name" value="PSMD9"/>
</dbReference>
<dbReference type="GO" id="GO:0000502">
    <property type="term" value="C:proteasome complex"/>
    <property type="evidence" value="ECO:0007669"/>
    <property type="project" value="UniProtKB-KW"/>
</dbReference>
<sequence>MVVPNSLKKERTLKLIEEKDRIEKKIADYGRILEINKNVGMTESLVDEEEFPRNDIDVHQVRHARHQIICLQNDLKELMKQIQKGIEEIHAEAASSSHQGLNEATSSNYSAPVSEMPPLESFVCVNFVSPGSPAEDAGLMMGDEILEFGSINSKNFKDLTMIAELVKNRENQKIIVKIKRGREILENRLVPQKWSGRGLLGCNLVKSVHESIER</sequence>
<protein>
    <recommendedName>
        <fullName evidence="2">26S proteasome non-ATPase regulatory subunit 9</fullName>
    </recommendedName>
    <alternativeName>
        <fullName evidence="4">26S proteasome regulatory subunit p27</fullName>
    </alternativeName>
</protein>
<evidence type="ECO:0000256" key="5">
    <source>
        <dbReference type="SAM" id="Coils"/>
    </source>
</evidence>
<dbReference type="InterPro" id="IPR040815">
    <property type="entry name" value="Nas2_N"/>
</dbReference>